<dbReference type="Gene3D" id="3.90.550.10">
    <property type="entry name" value="Spore Coat Polysaccharide Biosynthesis Protein SpsA, Chain A"/>
    <property type="match status" value="1"/>
</dbReference>
<evidence type="ECO:0000256" key="3">
    <source>
        <dbReference type="ARBA" id="ARBA00012461"/>
    </source>
</evidence>
<dbReference type="AlphaFoldDB" id="A0A562R823"/>
<keyword evidence="4 10" id="KW-0808">Transferase</keyword>
<keyword evidence="5" id="KW-0548">Nucleotidyltransferase</keyword>
<evidence type="ECO:0000256" key="1">
    <source>
        <dbReference type="ARBA" id="ARBA00001946"/>
    </source>
</evidence>
<dbReference type="Proteomes" id="UP000318431">
    <property type="component" value="Unassembled WGS sequence"/>
</dbReference>
<comment type="catalytic activity">
    <reaction evidence="8">
        <text>dTTP + alpha-D-glucose 1-phosphate + H(+) = dTDP-alpha-D-glucose + diphosphate</text>
        <dbReference type="Rhea" id="RHEA:15225"/>
        <dbReference type="ChEBI" id="CHEBI:15378"/>
        <dbReference type="ChEBI" id="CHEBI:33019"/>
        <dbReference type="ChEBI" id="CHEBI:37568"/>
        <dbReference type="ChEBI" id="CHEBI:57477"/>
        <dbReference type="ChEBI" id="CHEBI:58601"/>
        <dbReference type="EC" id="2.7.7.24"/>
    </reaction>
</comment>
<dbReference type="GO" id="GO:0046872">
    <property type="term" value="F:metal ion binding"/>
    <property type="evidence" value="ECO:0007669"/>
    <property type="project" value="UniProtKB-KW"/>
</dbReference>
<accession>A0A562R823</accession>
<dbReference type="GO" id="GO:0008879">
    <property type="term" value="F:glucose-1-phosphate thymidylyltransferase activity"/>
    <property type="evidence" value="ECO:0007669"/>
    <property type="project" value="UniProtKB-EC"/>
</dbReference>
<name>A0A562R823_9BURK</name>
<evidence type="ECO:0000256" key="7">
    <source>
        <dbReference type="ARBA" id="ARBA00022842"/>
    </source>
</evidence>
<dbReference type="RefSeq" id="WP_145649461.1">
    <property type="nucleotide sequence ID" value="NZ_VLLB01000004.1"/>
</dbReference>
<dbReference type="EC" id="2.7.7.24" evidence="3"/>
<feature type="domain" description="Nucleotidyl transferase" evidence="9">
    <location>
        <begin position="15"/>
        <end position="104"/>
    </location>
</feature>
<dbReference type="InterPro" id="IPR005907">
    <property type="entry name" value="G1P_thy_trans_s"/>
</dbReference>
<evidence type="ECO:0000256" key="8">
    <source>
        <dbReference type="ARBA" id="ARBA00049336"/>
    </source>
</evidence>
<protein>
    <recommendedName>
        <fullName evidence="3">glucose-1-phosphate thymidylyltransferase</fullName>
        <ecNumber evidence="3">2.7.7.24</ecNumber>
    </recommendedName>
</protein>
<organism evidence="10 11">
    <name type="scientific">Pseudoduganella lurida</name>
    <dbReference type="NCBI Taxonomy" id="1036180"/>
    <lineage>
        <taxon>Bacteria</taxon>
        <taxon>Pseudomonadati</taxon>
        <taxon>Pseudomonadota</taxon>
        <taxon>Betaproteobacteria</taxon>
        <taxon>Burkholderiales</taxon>
        <taxon>Oxalobacteraceae</taxon>
        <taxon>Telluria group</taxon>
        <taxon>Pseudoduganella</taxon>
    </lineage>
</organism>
<evidence type="ECO:0000256" key="6">
    <source>
        <dbReference type="ARBA" id="ARBA00022723"/>
    </source>
</evidence>
<evidence type="ECO:0000259" key="9">
    <source>
        <dbReference type="Pfam" id="PF00483"/>
    </source>
</evidence>
<keyword evidence="6" id="KW-0479">Metal-binding</keyword>
<evidence type="ECO:0000256" key="5">
    <source>
        <dbReference type="ARBA" id="ARBA00022695"/>
    </source>
</evidence>
<evidence type="ECO:0000313" key="10">
    <source>
        <dbReference type="EMBL" id="TWI65211.1"/>
    </source>
</evidence>
<keyword evidence="11" id="KW-1185">Reference proteome</keyword>
<dbReference type="Pfam" id="PF00483">
    <property type="entry name" value="NTP_transferase"/>
    <property type="match status" value="1"/>
</dbReference>
<dbReference type="SUPFAM" id="SSF53448">
    <property type="entry name" value="Nucleotide-diphospho-sugar transferases"/>
    <property type="match status" value="1"/>
</dbReference>
<keyword evidence="7" id="KW-0460">Magnesium</keyword>
<evidence type="ECO:0000256" key="2">
    <source>
        <dbReference type="ARBA" id="ARBA00010480"/>
    </source>
</evidence>
<reference evidence="10 11" key="1">
    <citation type="journal article" date="2015" name="Stand. Genomic Sci.">
        <title>Genomic Encyclopedia of Bacterial and Archaeal Type Strains, Phase III: the genomes of soil and plant-associated and newly described type strains.</title>
        <authorList>
            <person name="Whitman W.B."/>
            <person name="Woyke T."/>
            <person name="Klenk H.P."/>
            <person name="Zhou Y."/>
            <person name="Lilburn T.G."/>
            <person name="Beck B.J."/>
            <person name="De Vos P."/>
            <person name="Vandamme P."/>
            <person name="Eisen J.A."/>
            <person name="Garrity G."/>
            <person name="Hugenholtz P."/>
            <person name="Kyrpides N.C."/>
        </authorList>
    </citation>
    <scope>NUCLEOTIDE SEQUENCE [LARGE SCALE GENOMIC DNA]</scope>
    <source>
        <strain evidence="10 11">CGMCC 1.10822</strain>
    </source>
</reference>
<comment type="cofactor">
    <cofactor evidence="1">
        <name>Mg(2+)</name>
        <dbReference type="ChEBI" id="CHEBI:18420"/>
    </cofactor>
</comment>
<dbReference type="InterPro" id="IPR005835">
    <property type="entry name" value="NTP_transferase_dom"/>
</dbReference>
<dbReference type="InterPro" id="IPR029044">
    <property type="entry name" value="Nucleotide-diphossugar_trans"/>
</dbReference>
<evidence type="ECO:0000313" key="11">
    <source>
        <dbReference type="Proteomes" id="UP000318431"/>
    </source>
</evidence>
<comment type="caution">
    <text evidence="10">The sequence shown here is derived from an EMBL/GenBank/DDBJ whole genome shotgun (WGS) entry which is preliminary data.</text>
</comment>
<sequence length="133" mass="14197">MLSLAGRISNDASSALTLGDNIYNGNNLEALLRSAAGRLMTPFTCMIRCVMAWSISIANGAISFEEKPAVPKPDYAVTGSSFYGNRVCHIAASIQPSARGELETPMSIRPMSNGPYCTLSDGPRHGLDLHEHA</sequence>
<evidence type="ECO:0000256" key="4">
    <source>
        <dbReference type="ARBA" id="ARBA00022679"/>
    </source>
</evidence>
<dbReference type="PANTHER" id="PTHR43532:SF1">
    <property type="entry name" value="GLUCOSE-1-PHOSPHATE THYMIDYLYLTRANSFERASE 1"/>
    <property type="match status" value="1"/>
</dbReference>
<dbReference type="PANTHER" id="PTHR43532">
    <property type="entry name" value="GLUCOSE-1-PHOSPHATE THYMIDYLYLTRANSFERASE"/>
    <property type="match status" value="1"/>
</dbReference>
<proteinExistence type="inferred from homology"/>
<gene>
    <name evidence="10" type="ORF">IP91_02618</name>
</gene>
<comment type="similarity">
    <text evidence="2">Belongs to the glucose-1-phosphate thymidylyltransferase family.</text>
</comment>
<dbReference type="EMBL" id="VLLB01000004">
    <property type="protein sequence ID" value="TWI65211.1"/>
    <property type="molecule type" value="Genomic_DNA"/>
</dbReference>
<dbReference type="OrthoDB" id="9803871at2"/>